<organism evidence="4 5">
    <name type="scientific">Pseudomonas denitrificans</name>
    <dbReference type="NCBI Taxonomy" id="43306"/>
    <lineage>
        <taxon>Bacteria</taxon>
        <taxon>Pseudomonadati</taxon>
        <taxon>Pseudomonadota</taxon>
        <taxon>Gammaproteobacteria</taxon>
        <taxon>Pseudomonadales</taxon>
        <taxon>Pseudomonadaceae</taxon>
        <taxon>Halopseudomonas</taxon>
    </lineage>
</organism>
<dbReference type="Pfam" id="PF06863">
    <property type="entry name" value="DUF1254"/>
    <property type="match status" value="1"/>
</dbReference>
<dbReference type="InterPro" id="IPR037050">
    <property type="entry name" value="DUF1254_sf"/>
</dbReference>
<dbReference type="AlphaFoldDB" id="A0A9X7MZW1"/>
<evidence type="ECO:0000313" key="4">
    <source>
        <dbReference type="EMBL" id="QEY72086.1"/>
    </source>
</evidence>
<evidence type="ECO:0000313" key="5">
    <source>
        <dbReference type="Proteomes" id="UP000326659"/>
    </source>
</evidence>
<dbReference type="EMBL" id="CP043626">
    <property type="protein sequence ID" value="QEY72086.1"/>
    <property type="molecule type" value="Genomic_DNA"/>
</dbReference>
<dbReference type="Gene3D" id="2.60.120.600">
    <property type="entry name" value="Domain of unknown function DUF1214, C-terminal domain"/>
    <property type="match status" value="1"/>
</dbReference>
<feature type="region of interest" description="Disordered" evidence="1">
    <location>
        <begin position="196"/>
        <end position="221"/>
    </location>
</feature>
<dbReference type="PANTHER" id="PTHR36509">
    <property type="entry name" value="BLL3101 PROTEIN"/>
    <property type="match status" value="1"/>
</dbReference>
<dbReference type="KEGG" id="pden:F1C79_10945"/>
<dbReference type="InterPro" id="IPR010621">
    <property type="entry name" value="DUF1214"/>
</dbReference>
<evidence type="ECO:0000259" key="3">
    <source>
        <dbReference type="Pfam" id="PF06863"/>
    </source>
</evidence>
<evidence type="ECO:0000259" key="2">
    <source>
        <dbReference type="Pfam" id="PF06742"/>
    </source>
</evidence>
<dbReference type="InterPro" id="IPR037049">
    <property type="entry name" value="DUF1214_C_sf"/>
</dbReference>
<feature type="domain" description="DUF1254" evidence="3">
    <location>
        <begin position="63"/>
        <end position="193"/>
    </location>
</feature>
<gene>
    <name evidence="4" type="ORF">F1C79_10945</name>
</gene>
<feature type="domain" description="DUF1214" evidence="2">
    <location>
        <begin position="336"/>
        <end position="443"/>
    </location>
</feature>
<evidence type="ECO:0000256" key="1">
    <source>
        <dbReference type="SAM" id="MobiDB-lite"/>
    </source>
</evidence>
<dbReference type="Proteomes" id="UP000326659">
    <property type="component" value="Chromosome"/>
</dbReference>
<protein>
    <submittedName>
        <fullName evidence="4">DUF1254 domain-containing protein</fullName>
    </submittedName>
</protein>
<accession>A0A9X7MZW1</accession>
<dbReference type="PANTHER" id="PTHR36509:SF2">
    <property type="entry name" value="BLL3101 PROTEIN"/>
    <property type="match status" value="1"/>
</dbReference>
<dbReference type="OrthoDB" id="9777345at2"/>
<dbReference type="Gene3D" id="2.60.40.1610">
    <property type="entry name" value="Domain of unknown function DUF1254"/>
    <property type="match status" value="1"/>
</dbReference>
<sequence length="460" mass="51833">MPFSKRTRIGLGLTGAVLLAAAGAGYSLYQQARATAEAYAFGYPLVIMELTKQYQLGRGQTSVNQLNHRLRFPDYRFNSVVAPNVDTLYSLSHLDLRSGPVVLSVPDTDGYYYMMPILDAWTNVVASPGTRTQGSKAGRFLIAGPHWQGTLPEGMQLIRVPTQMAWIIGRFKSHGPSDYAEINALQRQFDLRPLEQGQTASQPDPAMAKLPKLSDDLPPDQQLQGWTQDEFFSAFCQLLADNPPSGLDDEQMRRIRNAGLVSADCQPHQSAWQRLGSRIGYRKVTDLMAHSEELRDKLPTVNGWRVSYDMGAYADRYAQRALVAKMGLGANTADDAIYPNTRADKDGQLLSGRHRYVIHFDKAQLPPVKGFWSLTLYNPQLLLADNPLNRYAVGDRDDLHYNADGSLDLYIQHEAPERPELRNNWLPAPDSEFSLFLRLYWPKPEVLQRDWQPPLVQRES</sequence>
<dbReference type="SUPFAM" id="SSF160935">
    <property type="entry name" value="VPA0735-like"/>
    <property type="match status" value="1"/>
</dbReference>
<keyword evidence="5" id="KW-1185">Reference proteome</keyword>
<name>A0A9X7MZW1_PSEDE</name>
<dbReference type="InterPro" id="IPR010679">
    <property type="entry name" value="DUF1254"/>
</dbReference>
<dbReference type="Pfam" id="PF06742">
    <property type="entry name" value="DUF1214"/>
    <property type="match status" value="1"/>
</dbReference>
<reference evidence="4 5" key="1">
    <citation type="submission" date="2019-09" db="EMBL/GenBank/DDBJ databases">
        <title>Prosopis cineraria nodule microbiome.</title>
        <authorList>
            <person name="Chaluvadi S.R."/>
            <person name="Ali R."/>
            <person name="Wang X."/>
        </authorList>
    </citation>
    <scope>NUCLEOTIDE SEQUENCE [LARGE SCALE GENOMIC DNA]</scope>
    <source>
        <strain evidence="4 5">BG1</strain>
    </source>
</reference>
<proteinExistence type="predicted"/>
<dbReference type="RefSeq" id="WP_151187419.1">
    <property type="nucleotide sequence ID" value="NZ_CP043626.1"/>
</dbReference>